<dbReference type="AlphaFoldDB" id="A0A9Q0YB64"/>
<gene>
    <name evidence="4" type="ORF">HOLleu_42963</name>
</gene>
<sequence>MLLYAIYQWRKPLEFRCKGNEVRETVRKMGNSKYVVEYSCTECGNKFDKLSELDGHYEKKHKERRERMVSCEHCDYQSSRKHDVTRHTQSRHPEKCRLKESRPHTGDDMRKRNSPGTSTKTNPPKVRRTDNTWPTLDSLLGSPTKSLDGQEKVETSEKTRTTPPTPYVTPKRQLHTSQKSTNNPDVEQSNAESLVIPSSSTGTVLNSPKPDVEVDDVADHEDGRLVQRTTTTVNPDGSVKVVVEKFLGS</sequence>
<evidence type="ECO:0000259" key="3">
    <source>
        <dbReference type="PROSITE" id="PS50157"/>
    </source>
</evidence>
<feature type="compositionally biased region" description="Basic and acidic residues" evidence="2">
    <location>
        <begin position="65"/>
        <end position="111"/>
    </location>
</feature>
<proteinExistence type="predicted"/>
<evidence type="ECO:0000313" key="5">
    <source>
        <dbReference type="Proteomes" id="UP001152320"/>
    </source>
</evidence>
<dbReference type="PROSITE" id="PS50157">
    <property type="entry name" value="ZINC_FINGER_C2H2_2"/>
    <property type="match status" value="1"/>
</dbReference>
<organism evidence="4 5">
    <name type="scientific">Holothuria leucospilota</name>
    <name type="common">Black long sea cucumber</name>
    <name type="synonym">Mertensiothuria leucospilota</name>
    <dbReference type="NCBI Taxonomy" id="206669"/>
    <lineage>
        <taxon>Eukaryota</taxon>
        <taxon>Metazoa</taxon>
        <taxon>Echinodermata</taxon>
        <taxon>Eleutherozoa</taxon>
        <taxon>Echinozoa</taxon>
        <taxon>Holothuroidea</taxon>
        <taxon>Aspidochirotacea</taxon>
        <taxon>Aspidochirotida</taxon>
        <taxon>Holothuriidae</taxon>
        <taxon>Holothuria</taxon>
    </lineage>
</organism>
<feature type="compositionally biased region" description="Basic and acidic residues" evidence="2">
    <location>
        <begin position="148"/>
        <end position="160"/>
    </location>
</feature>
<keyword evidence="1" id="KW-0863">Zinc-finger</keyword>
<feature type="domain" description="C2H2-type" evidence="3">
    <location>
        <begin position="38"/>
        <end position="66"/>
    </location>
</feature>
<comment type="caution">
    <text evidence="4">The sequence shown here is derived from an EMBL/GenBank/DDBJ whole genome shotgun (WGS) entry which is preliminary data.</text>
</comment>
<dbReference type="EMBL" id="JAIZAY010000173">
    <property type="protein sequence ID" value="KAJ8018835.1"/>
    <property type="molecule type" value="Genomic_DNA"/>
</dbReference>
<feature type="region of interest" description="Disordered" evidence="2">
    <location>
        <begin position="61"/>
        <end position="220"/>
    </location>
</feature>
<dbReference type="Proteomes" id="UP001152320">
    <property type="component" value="Unassembled WGS sequence"/>
</dbReference>
<feature type="compositionally biased region" description="Polar residues" evidence="2">
    <location>
        <begin position="131"/>
        <end position="147"/>
    </location>
</feature>
<feature type="compositionally biased region" description="Polar residues" evidence="2">
    <location>
        <begin position="175"/>
        <end position="206"/>
    </location>
</feature>
<dbReference type="InterPro" id="IPR013087">
    <property type="entry name" value="Znf_C2H2_type"/>
</dbReference>
<evidence type="ECO:0000313" key="4">
    <source>
        <dbReference type="EMBL" id="KAJ8018835.1"/>
    </source>
</evidence>
<evidence type="ECO:0000256" key="2">
    <source>
        <dbReference type="SAM" id="MobiDB-lite"/>
    </source>
</evidence>
<evidence type="ECO:0000256" key="1">
    <source>
        <dbReference type="PROSITE-ProRule" id="PRU00042"/>
    </source>
</evidence>
<keyword evidence="1" id="KW-0479">Metal-binding</keyword>
<protein>
    <recommendedName>
        <fullName evidence="3">C2H2-type domain-containing protein</fullName>
    </recommendedName>
</protein>
<accession>A0A9Q0YB64</accession>
<dbReference type="SMART" id="SM00355">
    <property type="entry name" value="ZnF_C2H2"/>
    <property type="match status" value="2"/>
</dbReference>
<keyword evidence="5" id="KW-1185">Reference proteome</keyword>
<dbReference type="OrthoDB" id="2757115at2759"/>
<name>A0A9Q0YB64_HOLLE</name>
<dbReference type="GO" id="GO:0008270">
    <property type="term" value="F:zinc ion binding"/>
    <property type="evidence" value="ECO:0007669"/>
    <property type="project" value="UniProtKB-KW"/>
</dbReference>
<keyword evidence="1" id="KW-0862">Zinc</keyword>
<dbReference type="Gene3D" id="3.30.160.60">
    <property type="entry name" value="Classic Zinc Finger"/>
    <property type="match status" value="1"/>
</dbReference>
<reference evidence="4" key="1">
    <citation type="submission" date="2021-10" db="EMBL/GenBank/DDBJ databases">
        <title>Tropical sea cucumber genome reveals ecological adaptation and Cuvierian tubules defense mechanism.</title>
        <authorList>
            <person name="Chen T."/>
        </authorList>
    </citation>
    <scope>NUCLEOTIDE SEQUENCE</scope>
    <source>
        <strain evidence="4">Nanhai2018</strain>
        <tissue evidence="4">Muscle</tissue>
    </source>
</reference>
<dbReference type="PROSITE" id="PS00028">
    <property type="entry name" value="ZINC_FINGER_C2H2_1"/>
    <property type="match status" value="1"/>
</dbReference>